<dbReference type="OrthoDB" id="9792444at2"/>
<keyword evidence="2" id="KW-1185">Reference proteome</keyword>
<dbReference type="RefSeq" id="WP_068700990.1">
    <property type="nucleotide sequence ID" value="NZ_BDCR01000001.1"/>
</dbReference>
<evidence type="ECO:0000313" key="1">
    <source>
        <dbReference type="EMBL" id="GAT61424.1"/>
    </source>
</evidence>
<sequence>MGNFTFSTKYKLQGLLLVLSIFLCNIDCLALDTWNGSQRGPAPALSGSTYTITRCRELAWLADQVNVGTTFAGFTFILADDLNLGNFSWTPIGNNTRPFSGTFNGQSRTIYNLNINNSGSSYAGLFGYIGNKASISNTYLSGVAVLGASYVGSLVGCTGDNISITNCSAVNGSVTANVNYAGGLIGYSQDGVVKNSFSSCNVLSPGAASVAGGFVGSIYKTSSSATTFINCYSTGYVTSTGYCGGFIGSMDGDSPSFTGDIINCYATGPVLFYNYNTTTGGYGGAFVGNVSNKSNVINCFATGSVYGFTKNGGFVGSTNGNPTFSHCYFDIQGTGTTVGIGRGAGQDNQKYSLYGLSTSEITTASVVSGYLDNTDYGTGVWTFTNGYYPELTNFKAGSSGYAVSSPAVTVPTLTPTAEQKAWSSLSATPEFFTDPDKSVNVANAITAPLTTSPAISTSLTWDGNPRSGDKGALAFNSSSGVETMIPILNGNYNYQATDGAGRIKPFFVHINQTKAYFVRSYSGVDDGTDGTGLYHDGKTWAKAFKTVQYAVEKAKMQTPKFLVCVAAGNYNYNASYPYATGENFRMCGGVDVYGSFKEDSTLNNGYAGMDTRFASGYSVLNGSATRSVLASDSVDYKKITTWDGFYMTGSSTSGYAAIIPGKGWLLNAVFKNNNAALNLLNRSKAVNILVANNNNAANAAVAMADTAKLVNATIVYNSGPAIAVGGTLKPIVTNSILWGNSSNFYASGDTAKIVVKYSALSGAPDLGGKWITFGNSNGNINLYHRSPNFKEPGKCNYELLLISPCLDMGDITQNTIGIDVRGKDRYYYGSTTTIDLGAYQKQPSDGIVVTGNNSFAYFRSSLITPTISSLTGSEVLVTPSAMLDASGSAPTPKVLMLQDNNIKAPVVKGTMTADSILYVRSLTKYCSNGTTLMWNPFGIPFTSFKLDKLDGMKIENSVRIEQYEEATRALTGMTKDAWKPYLGTDWNKTSLSYFVSGRGYMAAVNSKVPNNVVCNTLIVPAQKGTVITDAPNLVSIPVTRTVLTHGWGEEGWNFVANPFYQTATFADNPGNWPSNSDYTPVYMYLPEYNMYDVILLSDFNARGLSAFSTAFIKASVNTQCQMQTSSLSSPMRVSQFKQPDVKPSTFRLQIANQSGRNTAYVIFANGTHPEGVDNEDTPSLEDVNANALGITTNASGSPVALAVNAMPFIGTRMEVPMSVKLPEGGSYILSLPEGDDSTLVKIIESNGVEHSLNNATYTITTDKETTFNYTLLFDRSKAAASQSGSLSNSDVLVSQNKETVMISSNQNLNRVYVFTMQGQLIQTFSNGGTLLQFNLPTAGSYILKVITDQGAINKKIVCQ</sequence>
<dbReference type="NCBIfam" id="TIGR04183">
    <property type="entry name" value="Por_Secre_tail"/>
    <property type="match status" value="1"/>
</dbReference>
<protein>
    <submittedName>
        <fullName evidence="1">Por secretion system C-terminal sorting domain-containing protein</fullName>
    </submittedName>
</protein>
<dbReference type="InterPro" id="IPR011050">
    <property type="entry name" value="Pectin_lyase_fold/virulence"/>
</dbReference>
<organism evidence="1 2">
    <name type="scientific">Paludibacter jiangxiensis</name>
    <dbReference type="NCBI Taxonomy" id="681398"/>
    <lineage>
        <taxon>Bacteria</taxon>
        <taxon>Pseudomonadati</taxon>
        <taxon>Bacteroidota</taxon>
        <taxon>Bacteroidia</taxon>
        <taxon>Bacteroidales</taxon>
        <taxon>Paludibacteraceae</taxon>
        <taxon>Paludibacter</taxon>
    </lineage>
</organism>
<name>A0A161L6G9_9BACT</name>
<proteinExistence type="predicted"/>
<reference evidence="2" key="1">
    <citation type="submission" date="2016-04" db="EMBL/GenBank/DDBJ databases">
        <title>Draft genome sequence of Paludibacter jiangxiensis strain NM7.</title>
        <authorList>
            <person name="Qiu Y."/>
            <person name="Matsuura N."/>
            <person name="Ohashi A."/>
            <person name="Tourlousse M.D."/>
            <person name="Sekiguchi Y."/>
        </authorList>
    </citation>
    <scope>NUCLEOTIDE SEQUENCE [LARGE SCALE GENOMIC DNA]</scope>
    <source>
        <strain evidence="2">NM7</strain>
    </source>
</reference>
<dbReference type="Gene3D" id="2.160.20.110">
    <property type="match status" value="1"/>
</dbReference>
<dbReference type="Proteomes" id="UP000076586">
    <property type="component" value="Unassembled WGS sequence"/>
</dbReference>
<dbReference type="InterPro" id="IPR026444">
    <property type="entry name" value="Secre_tail"/>
</dbReference>
<comment type="caution">
    <text evidence="1">The sequence shown here is derived from an EMBL/GenBank/DDBJ whole genome shotgun (WGS) entry which is preliminary data.</text>
</comment>
<dbReference type="STRING" id="681398.PJIAN_13"/>
<evidence type="ECO:0000313" key="2">
    <source>
        <dbReference type="Proteomes" id="UP000076586"/>
    </source>
</evidence>
<reference evidence="2" key="2">
    <citation type="journal article" date="2017" name="Genome Announc.">
        <title>Draft genome sequence of Paludibacter jiangxiensis NM7(T), a propionate-producing fermentative bacterium.</title>
        <authorList>
            <person name="Qiu Y.-L."/>
            <person name="Tourlousse D.M."/>
            <person name="Matsuura N."/>
            <person name="Ohashi A."/>
            <person name="Sekiguchi Y."/>
        </authorList>
    </citation>
    <scope>NUCLEOTIDE SEQUENCE [LARGE SCALE GENOMIC DNA]</scope>
    <source>
        <strain evidence="2">NM7</strain>
    </source>
</reference>
<dbReference type="EMBL" id="BDCR01000001">
    <property type="protein sequence ID" value="GAT61424.1"/>
    <property type="molecule type" value="Genomic_DNA"/>
</dbReference>
<gene>
    <name evidence="1" type="ORF">PJIAN_13</name>
</gene>
<dbReference type="SUPFAM" id="SSF51126">
    <property type="entry name" value="Pectin lyase-like"/>
    <property type="match status" value="1"/>
</dbReference>
<accession>A0A161L6G9</accession>